<keyword evidence="2" id="KW-1185">Reference proteome</keyword>
<dbReference type="RefSeq" id="WP_168219357.1">
    <property type="nucleotide sequence ID" value="NZ_CP042425.1"/>
</dbReference>
<dbReference type="InterPro" id="IPR050238">
    <property type="entry name" value="DNA_Rep/Repair_Clamp_Loader"/>
</dbReference>
<evidence type="ECO:0000313" key="2">
    <source>
        <dbReference type="Proteomes" id="UP000324974"/>
    </source>
</evidence>
<name>A0A5C1AM72_9BACT</name>
<dbReference type="KEGG" id="lrs:PX52LOC_06754"/>
<dbReference type="Gene3D" id="3.40.50.300">
    <property type="entry name" value="P-loop containing nucleotide triphosphate hydrolases"/>
    <property type="match status" value="1"/>
</dbReference>
<sequence>MAWERIHGHDAIRRQFQAAFARGRLGHAYLFTGPSGVGKRLFALELAKALLCESPLTPLTACDHCSSCALVTAETHPDVHVSRKLEDKNEYTVDVIAEVCKFLQLTPTRGTRKICLLEDGDDINEQSANKFLKNLEEPYPGTTIVILSTSADAQLPTIRSRCQIVPFSPLGAEAITKILAENEITDRAKADRLVRLAGGSAGQALALSDDAVWDFRATLLQALGSPRIASAPLVEKWSEFVESAGKESPAQRARASVVLRLLADLLSQAMRLAHGGGGDGLEPMEAEKLQRFADKVGVDGLVELLEKCVEADYWIDRRVQLPLLAELVVEKISRSVA</sequence>
<dbReference type="Proteomes" id="UP000324974">
    <property type="component" value="Chromosome"/>
</dbReference>
<dbReference type="Pfam" id="PF13177">
    <property type="entry name" value="DNA_pol3_delta2"/>
    <property type="match status" value="1"/>
</dbReference>
<gene>
    <name evidence="1" type="ORF">PX52LOC_06754</name>
</gene>
<dbReference type="SUPFAM" id="SSF52540">
    <property type="entry name" value="P-loop containing nucleoside triphosphate hydrolases"/>
    <property type="match status" value="1"/>
</dbReference>
<reference evidence="2" key="1">
    <citation type="submission" date="2019-08" db="EMBL/GenBank/DDBJ databases">
        <title>Limnoglobus roseus gen. nov., sp. nov., a novel freshwater planctomycete with a giant genome from the family Gemmataceae.</title>
        <authorList>
            <person name="Kulichevskaya I.S."/>
            <person name="Naumoff D.G."/>
            <person name="Miroshnikov K."/>
            <person name="Ivanova A."/>
            <person name="Philippov D.A."/>
            <person name="Hakobyan A."/>
            <person name="Rijpstra I.C."/>
            <person name="Sinninghe Damste J.S."/>
            <person name="Liesack W."/>
            <person name="Dedysh S.N."/>
        </authorList>
    </citation>
    <scope>NUCLEOTIDE SEQUENCE [LARGE SCALE GENOMIC DNA]</scope>
    <source>
        <strain evidence="2">PX52</strain>
    </source>
</reference>
<dbReference type="PANTHER" id="PTHR11669">
    <property type="entry name" value="REPLICATION FACTOR C / DNA POLYMERASE III GAMMA-TAU SUBUNIT"/>
    <property type="match status" value="1"/>
</dbReference>
<dbReference type="EMBL" id="CP042425">
    <property type="protein sequence ID" value="QEL19675.1"/>
    <property type="molecule type" value="Genomic_DNA"/>
</dbReference>
<protein>
    <submittedName>
        <fullName evidence="1">DNA polymerase III subunit delta</fullName>
    </submittedName>
</protein>
<proteinExistence type="predicted"/>
<evidence type="ECO:0000313" key="1">
    <source>
        <dbReference type="EMBL" id="QEL19675.1"/>
    </source>
</evidence>
<dbReference type="PANTHER" id="PTHR11669:SF8">
    <property type="entry name" value="DNA POLYMERASE III SUBUNIT DELTA"/>
    <property type="match status" value="1"/>
</dbReference>
<accession>A0A5C1AM72</accession>
<organism evidence="1 2">
    <name type="scientific">Limnoglobus roseus</name>
    <dbReference type="NCBI Taxonomy" id="2598579"/>
    <lineage>
        <taxon>Bacteria</taxon>
        <taxon>Pseudomonadati</taxon>
        <taxon>Planctomycetota</taxon>
        <taxon>Planctomycetia</taxon>
        <taxon>Gemmatales</taxon>
        <taxon>Gemmataceae</taxon>
        <taxon>Limnoglobus</taxon>
    </lineage>
</organism>
<dbReference type="AlphaFoldDB" id="A0A5C1AM72"/>
<dbReference type="InterPro" id="IPR027417">
    <property type="entry name" value="P-loop_NTPase"/>
</dbReference>
<dbReference type="GO" id="GO:0006261">
    <property type="term" value="P:DNA-templated DNA replication"/>
    <property type="evidence" value="ECO:0007669"/>
    <property type="project" value="TreeGrafter"/>
</dbReference>